<evidence type="ECO:0000256" key="3">
    <source>
        <dbReference type="PROSITE-ProRule" id="PRU00023"/>
    </source>
</evidence>
<proteinExistence type="predicted"/>
<gene>
    <name evidence="5" type="ORF">KC01_LOCUS29315</name>
</gene>
<dbReference type="PANTHER" id="PTHR24189">
    <property type="entry name" value="MYOTROPHIN"/>
    <property type="match status" value="1"/>
</dbReference>
<evidence type="ECO:0000313" key="5">
    <source>
        <dbReference type="EMBL" id="CAL1601326.1"/>
    </source>
</evidence>
<dbReference type="Gene3D" id="1.25.40.20">
    <property type="entry name" value="Ankyrin repeat-containing domain"/>
    <property type="match status" value="2"/>
</dbReference>
<dbReference type="Pfam" id="PF12796">
    <property type="entry name" value="Ank_2"/>
    <property type="match status" value="1"/>
</dbReference>
<dbReference type="InterPro" id="IPR036770">
    <property type="entry name" value="Ankyrin_rpt-contain_sf"/>
</dbReference>
<dbReference type="SMART" id="SM00248">
    <property type="entry name" value="ANK"/>
    <property type="match status" value="3"/>
</dbReference>
<protein>
    <recommendedName>
        <fullName evidence="7">Ankyrin repeat domain-containing protein 49</fullName>
    </recommendedName>
</protein>
<feature type="compositionally biased region" description="Acidic residues" evidence="4">
    <location>
        <begin position="82"/>
        <end position="92"/>
    </location>
</feature>
<dbReference type="PANTHER" id="PTHR24189:SF73">
    <property type="entry name" value="ANKYRIN REPEAT AND SOCS BOX-CONTAINING 15B"/>
    <property type="match status" value="1"/>
</dbReference>
<accession>A0AAV2LII2</accession>
<feature type="region of interest" description="Disordered" evidence="4">
    <location>
        <begin position="72"/>
        <end position="98"/>
    </location>
</feature>
<dbReference type="AlphaFoldDB" id="A0AAV2LII2"/>
<evidence type="ECO:0000313" key="6">
    <source>
        <dbReference type="Proteomes" id="UP001497482"/>
    </source>
</evidence>
<keyword evidence="6" id="KW-1185">Reference proteome</keyword>
<reference evidence="5 6" key="1">
    <citation type="submission" date="2024-04" db="EMBL/GenBank/DDBJ databases">
        <authorList>
            <person name="Waldvogel A.-M."/>
            <person name="Schoenle A."/>
        </authorList>
    </citation>
    <scope>NUCLEOTIDE SEQUENCE [LARGE SCALE GENOMIC DNA]</scope>
</reference>
<feature type="repeat" description="ANK" evidence="3">
    <location>
        <begin position="144"/>
        <end position="176"/>
    </location>
</feature>
<dbReference type="Pfam" id="PF00023">
    <property type="entry name" value="Ank"/>
    <property type="match status" value="1"/>
</dbReference>
<dbReference type="Proteomes" id="UP001497482">
    <property type="component" value="Chromosome 3"/>
</dbReference>
<dbReference type="PRINTS" id="PR01415">
    <property type="entry name" value="ANKYRIN"/>
</dbReference>
<evidence type="ECO:0000256" key="1">
    <source>
        <dbReference type="ARBA" id="ARBA00022737"/>
    </source>
</evidence>
<dbReference type="InterPro" id="IPR050745">
    <property type="entry name" value="Multifunctional_regulatory"/>
</dbReference>
<organism evidence="5 6">
    <name type="scientific">Knipowitschia caucasica</name>
    <name type="common">Caucasian dwarf goby</name>
    <name type="synonym">Pomatoschistus caucasicus</name>
    <dbReference type="NCBI Taxonomy" id="637954"/>
    <lineage>
        <taxon>Eukaryota</taxon>
        <taxon>Metazoa</taxon>
        <taxon>Chordata</taxon>
        <taxon>Craniata</taxon>
        <taxon>Vertebrata</taxon>
        <taxon>Euteleostomi</taxon>
        <taxon>Actinopterygii</taxon>
        <taxon>Neopterygii</taxon>
        <taxon>Teleostei</taxon>
        <taxon>Neoteleostei</taxon>
        <taxon>Acanthomorphata</taxon>
        <taxon>Gobiaria</taxon>
        <taxon>Gobiiformes</taxon>
        <taxon>Gobioidei</taxon>
        <taxon>Gobiidae</taxon>
        <taxon>Gobiinae</taxon>
        <taxon>Knipowitschia</taxon>
    </lineage>
</organism>
<evidence type="ECO:0008006" key="7">
    <source>
        <dbReference type="Google" id="ProtNLM"/>
    </source>
</evidence>
<dbReference type="EMBL" id="OZ035825">
    <property type="protein sequence ID" value="CAL1601326.1"/>
    <property type="molecule type" value="Genomic_DNA"/>
</dbReference>
<keyword evidence="2 3" id="KW-0040">ANK repeat</keyword>
<dbReference type="PROSITE" id="PS50297">
    <property type="entry name" value="ANK_REP_REGION"/>
    <property type="match status" value="2"/>
</dbReference>
<keyword evidence="1" id="KW-0677">Repeat</keyword>
<evidence type="ECO:0000256" key="2">
    <source>
        <dbReference type="ARBA" id="ARBA00023043"/>
    </source>
</evidence>
<feature type="repeat" description="ANK" evidence="3">
    <location>
        <begin position="177"/>
        <end position="209"/>
    </location>
</feature>
<dbReference type="PROSITE" id="PS50088">
    <property type="entry name" value="ANK_REPEAT"/>
    <property type="match status" value="2"/>
</dbReference>
<dbReference type="InterPro" id="IPR002110">
    <property type="entry name" value="Ankyrin_rpt"/>
</dbReference>
<name>A0AAV2LII2_KNICA</name>
<dbReference type="SUPFAM" id="SSF48403">
    <property type="entry name" value="Ankyrin repeat"/>
    <property type="match status" value="1"/>
</dbReference>
<evidence type="ECO:0000256" key="4">
    <source>
        <dbReference type="SAM" id="MobiDB-lite"/>
    </source>
</evidence>
<sequence length="280" mass="30767">MLGQSISFTLTMIYSKAALVLEKKFSKTCDNYPTFASRENAVADKSISPEGMEFPEDFNQLELLDTHGPLIPRGSSSLWTGSEEDEEEEDEGGERPEEWFLHKETSLKDKPQELMLWAAENNRLSTVSRLLATDVTLVHCSDEDGYSPLHRAAYEGHVDVASALLQAGAKVNARTADCWTPLHSACRWSRVSVASLLLHHGALLNAQTNGGLTPLHLAASNPDSAHTLELLLSQRHLNASLRSSSGETASQVAHRSGPHHYLFEMADECNSVIPFQTSTI</sequence>